<reference evidence="3 4" key="1">
    <citation type="journal article" date="2023" name="IScience">
        <title>Expanded male sex-determining region conserved during the evolution of homothallism in the green alga Volvox.</title>
        <authorList>
            <person name="Yamamoto K."/>
            <person name="Matsuzaki R."/>
            <person name="Mahakham W."/>
            <person name="Heman W."/>
            <person name="Sekimoto H."/>
            <person name="Kawachi M."/>
            <person name="Minakuchi Y."/>
            <person name="Toyoda A."/>
            <person name="Nozaki H."/>
        </authorList>
    </citation>
    <scope>NUCLEOTIDE SEQUENCE [LARGE SCALE GENOMIC DNA]</scope>
    <source>
        <strain evidence="3 4">NIES-4468</strain>
    </source>
</reference>
<comment type="caution">
    <text evidence="3">The sequence shown here is derived from an EMBL/GenBank/DDBJ whole genome shotgun (WGS) entry which is preliminary data.</text>
</comment>
<dbReference type="SUPFAM" id="SSF52540">
    <property type="entry name" value="P-loop containing nucleoside triphosphate hydrolases"/>
    <property type="match status" value="1"/>
</dbReference>
<dbReference type="InterPro" id="IPR003959">
    <property type="entry name" value="ATPase_AAA_core"/>
</dbReference>
<feature type="region of interest" description="Disordered" evidence="1">
    <location>
        <begin position="181"/>
        <end position="217"/>
    </location>
</feature>
<evidence type="ECO:0000313" key="3">
    <source>
        <dbReference type="EMBL" id="GLI63436.1"/>
    </source>
</evidence>
<gene>
    <name evidence="3" type="ORF">VaNZ11_006327</name>
</gene>
<sequence length="323" mass="32011">MSAAAAPPLAAAMAPGADAPAGTKGPPHGSETSVPDGSVASGGVGGAAAAAAGPLTFAADDLGGSEMSSNGGRGGGSGSTAASRDAVARALQHYFRERGRCVSLGDMLVVEVLGSQGGGTEDVGAIVTHGSSPSASRLMYFKVTDVRPTDSRLPLLISTEKTTLTLQGGLCRAPLPVGCDPGHGHSTATPGAASGRPPPPSLAESHTGPPRPWPSLLPPSLPPLPLLGCDPSAPLLRWPGPGLAGTPGPLLSSWRRVSEVLAPLLHPHTLHLDLPAATVLLYGPPGSGRRTAARAAAAALGLHFIAVSCHELQPPAGSADSSR</sequence>
<proteinExistence type="predicted"/>
<dbReference type="Proteomes" id="UP001165090">
    <property type="component" value="Unassembled WGS sequence"/>
</dbReference>
<accession>A0ABQ5S0Q0</accession>
<feature type="non-terminal residue" evidence="3">
    <location>
        <position position="323"/>
    </location>
</feature>
<protein>
    <recommendedName>
        <fullName evidence="2">ATPase AAA-type core domain-containing protein</fullName>
    </recommendedName>
</protein>
<keyword evidence="4" id="KW-1185">Reference proteome</keyword>
<evidence type="ECO:0000313" key="4">
    <source>
        <dbReference type="Proteomes" id="UP001165090"/>
    </source>
</evidence>
<dbReference type="InterPro" id="IPR027417">
    <property type="entry name" value="P-loop_NTPase"/>
</dbReference>
<evidence type="ECO:0000256" key="1">
    <source>
        <dbReference type="SAM" id="MobiDB-lite"/>
    </source>
</evidence>
<feature type="domain" description="ATPase AAA-type core" evidence="2">
    <location>
        <begin position="279"/>
        <end position="313"/>
    </location>
</feature>
<feature type="compositionally biased region" description="Low complexity" evidence="1">
    <location>
        <begin position="1"/>
        <end position="21"/>
    </location>
</feature>
<organism evidence="3 4">
    <name type="scientific">Volvox africanus</name>
    <dbReference type="NCBI Taxonomy" id="51714"/>
    <lineage>
        <taxon>Eukaryota</taxon>
        <taxon>Viridiplantae</taxon>
        <taxon>Chlorophyta</taxon>
        <taxon>core chlorophytes</taxon>
        <taxon>Chlorophyceae</taxon>
        <taxon>CS clade</taxon>
        <taxon>Chlamydomonadales</taxon>
        <taxon>Volvocaceae</taxon>
        <taxon>Volvox</taxon>
    </lineage>
</organism>
<evidence type="ECO:0000259" key="2">
    <source>
        <dbReference type="Pfam" id="PF00004"/>
    </source>
</evidence>
<dbReference type="Pfam" id="PF00004">
    <property type="entry name" value="AAA"/>
    <property type="match status" value="1"/>
</dbReference>
<name>A0ABQ5S0Q0_9CHLO</name>
<dbReference type="EMBL" id="BSDZ01000015">
    <property type="protein sequence ID" value="GLI63436.1"/>
    <property type="molecule type" value="Genomic_DNA"/>
</dbReference>
<dbReference type="Gene3D" id="3.40.50.300">
    <property type="entry name" value="P-loop containing nucleotide triphosphate hydrolases"/>
    <property type="match status" value="1"/>
</dbReference>
<feature type="region of interest" description="Disordered" evidence="1">
    <location>
        <begin position="1"/>
        <end position="45"/>
    </location>
</feature>